<name>A0A6A5VAT1_9PLEO</name>
<protein>
    <submittedName>
        <fullName evidence="2">Uncharacterized protein</fullName>
    </submittedName>
</protein>
<dbReference type="EMBL" id="ML976689">
    <property type="protein sequence ID" value="KAF1972126.1"/>
    <property type="molecule type" value="Genomic_DNA"/>
</dbReference>
<reference evidence="2" key="1">
    <citation type="journal article" date="2020" name="Stud. Mycol.">
        <title>101 Dothideomycetes genomes: a test case for predicting lifestyles and emergence of pathogens.</title>
        <authorList>
            <person name="Haridas S."/>
            <person name="Albert R."/>
            <person name="Binder M."/>
            <person name="Bloem J."/>
            <person name="Labutti K."/>
            <person name="Salamov A."/>
            <person name="Andreopoulos B."/>
            <person name="Baker S."/>
            <person name="Barry K."/>
            <person name="Bills G."/>
            <person name="Bluhm B."/>
            <person name="Cannon C."/>
            <person name="Castanera R."/>
            <person name="Culley D."/>
            <person name="Daum C."/>
            <person name="Ezra D."/>
            <person name="Gonzalez J."/>
            <person name="Henrissat B."/>
            <person name="Kuo A."/>
            <person name="Liang C."/>
            <person name="Lipzen A."/>
            <person name="Lutzoni F."/>
            <person name="Magnuson J."/>
            <person name="Mondo S."/>
            <person name="Nolan M."/>
            <person name="Ohm R."/>
            <person name="Pangilinan J."/>
            <person name="Park H.-J."/>
            <person name="Ramirez L."/>
            <person name="Alfaro M."/>
            <person name="Sun H."/>
            <person name="Tritt A."/>
            <person name="Yoshinaga Y."/>
            <person name="Zwiers L.-H."/>
            <person name="Turgeon B."/>
            <person name="Goodwin S."/>
            <person name="Spatafora J."/>
            <person name="Crous P."/>
            <person name="Grigoriev I."/>
        </authorList>
    </citation>
    <scope>NUCLEOTIDE SEQUENCE</scope>
    <source>
        <strain evidence="2">CBS 107.79</strain>
    </source>
</reference>
<feature type="compositionally biased region" description="Polar residues" evidence="1">
    <location>
        <begin position="352"/>
        <end position="373"/>
    </location>
</feature>
<keyword evidence="3" id="KW-1185">Reference proteome</keyword>
<evidence type="ECO:0000313" key="3">
    <source>
        <dbReference type="Proteomes" id="UP000800036"/>
    </source>
</evidence>
<dbReference type="Proteomes" id="UP000800036">
    <property type="component" value="Unassembled WGS sequence"/>
</dbReference>
<organism evidence="2 3">
    <name type="scientific">Bimuria novae-zelandiae CBS 107.79</name>
    <dbReference type="NCBI Taxonomy" id="1447943"/>
    <lineage>
        <taxon>Eukaryota</taxon>
        <taxon>Fungi</taxon>
        <taxon>Dikarya</taxon>
        <taxon>Ascomycota</taxon>
        <taxon>Pezizomycotina</taxon>
        <taxon>Dothideomycetes</taxon>
        <taxon>Pleosporomycetidae</taxon>
        <taxon>Pleosporales</taxon>
        <taxon>Massarineae</taxon>
        <taxon>Didymosphaeriaceae</taxon>
        <taxon>Bimuria</taxon>
    </lineage>
</organism>
<proteinExistence type="predicted"/>
<gene>
    <name evidence="2" type="ORF">BU23DRAFT_569347</name>
</gene>
<accession>A0A6A5VAT1</accession>
<feature type="region of interest" description="Disordered" evidence="1">
    <location>
        <begin position="162"/>
        <end position="182"/>
    </location>
</feature>
<evidence type="ECO:0000313" key="2">
    <source>
        <dbReference type="EMBL" id="KAF1972126.1"/>
    </source>
</evidence>
<evidence type="ECO:0000256" key="1">
    <source>
        <dbReference type="SAM" id="MobiDB-lite"/>
    </source>
</evidence>
<dbReference type="AlphaFoldDB" id="A0A6A5VAT1"/>
<dbReference type="OrthoDB" id="414175at2759"/>
<feature type="region of interest" description="Disordered" evidence="1">
    <location>
        <begin position="350"/>
        <end position="373"/>
    </location>
</feature>
<sequence length="456" mass="51762">MALPLCCPKLAKAIMVNCLDTVSFHENNIRSHKNAFNMPNSVCYTTLDLTAVATWPIISEYDSAIVPYGPDLWCEHVSAMSSMTPDHLGEMWRFKRDRRGEQIVDPFSVADLALSRSMNFEIDVEPRKIERAGKRLNNCNYHGYCTSLLTFRDSRKLPGWRKNKAEGYGGPQRRQKNDTGEPHQLKEIREYLEHIGFGDGLALLPQDCCFEEVQFTPTKESKAYQHHNKWLLIGGDSLCQIWAYLRQCVDEDRNEIIIARETQHLLAEVRGSQLETLPMKAPFDIFEMKLKMWTRQGGSNASQQTLKYLIRLLFLVNGMEDRAFTCESAHAHKVVVRALRHLESARRVPIAEQSQVRPPTSRTTQAAPRQMSTTRGAPLVPAAHTRITTPGSSQGPINLDPRSPINERAVRLKKETPDADQLTRIKSSVVEEGRQVTSNARGFERSITPELLQGRI</sequence>